<name>T1GAU9_MEGSC</name>
<reference evidence="1" key="2">
    <citation type="submission" date="2015-06" db="UniProtKB">
        <authorList>
            <consortium name="EnsemblMetazoa"/>
        </authorList>
    </citation>
    <scope>IDENTIFICATION</scope>
</reference>
<evidence type="ECO:0000313" key="1">
    <source>
        <dbReference type="EnsemblMetazoa" id="MESCA000364-PA"/>
    </source>
</evidence>
<proteinExistence type="predicted"/>
<protein>
    <submittedName>
        <fullName evidence="1">Uncharacterized protein</fullName>
    </submittedName>
</protein>
<dbReference type="EnsemblMetazoa" id="MESCA000364-RA">
    <property type="protein sequence ID" value="MESCA000364-PA"/>
    <property type="gene ID" value="MESCA000364"/>
</dbReference>
<keyword evidence="2" id="KW-1185">Reference proteome</keyword>
<sequence length="68" mass="7702">MTSVSDVRTTFIEGVRGGGQPKFSNGLPQNQLFLDSMEEYFVPISSIRKWYNYCELVNEDLGVSSLHL</sequence>
<dbReference type="EMBL" id="CAQQ02393951">
    <property type="status" value="NOT_ANNOTATED_CDS"/>
    <property type="molecule type" value="Genomic_DNA"/>
</dbReference>
<accession>T1GAU9</accession>
<dbReference type="EMBL" id="CAQQ02393952">
    <property type="status" value="NOT_ANNOTATED_CDS"/>
    <property type="molecule type" value="Genomic_DNA"/>
</dbReference>
<evidence type="ECO:0000313" key="2">
    <source>
        <dbReference type="Proteomes" id="UP000015102"/>
    </source>
</evidence>
<reference evidence="2" key="1">
    <citation type="submission" date="2013-02" db="EMBL/GenBank/DDBJ databases">
        <authorList>
            <person name="Hughes D."/>
        </authorList>
    </citation>
    <scope>NUCLEOTIDE SEQUENCE</scope>
    <source>
        <strain>Durham</strain>
        <strain evidence="2">NC isolate 2 -- Noor lab</strain>
    </source>
</reference>
<dbReference type="AlphaFoldDB" id="T1GAU9"/>
<dbReference type="Proteomes" id="UP000015102">
    <property type="component" value="Unassembled WGS sequence"/>
</dbReference>
<dbReference type="HOGENOM" id="CLU_2796870_0_0_1"/>
<organism evidence="1 2">
    <name type="scientific">Megaselia scalaris</name>
    <name type="common">Humpbacked fly</name>
    <name type="synonym">Phora scalaris</name>
    <dbReference type="NCBI Taxonomy" id="36166"/>
    <lineage>
        <taxon>Eukaryota</taxon>
        <taxon>Metazoa</taxon>
        <taxon>Ecdysozoa</taxon>
        <taxon>Arthropoda</taxon>
        <taxon>Hexapoda</taxon>
        <taxon>Insecta</taxon>
        <taxon>Pterygota</taxon>
        <taxon>Neoptera</taxon>
        <taxon>Endopterygota</taxon>
        <taxon>Diptera</taxon>
        <taxon>Brachycera</taxon>
        <taxon>Muscomorpha</taxon>
        <taxon>Platypezoidea</taxon>
        <taxon>Phoridae</taxon>
        <taxon>Megaseliini</taxon>
        <taxon>Megaselia</taxon>
    </lineage>
</organism>